<sequence>MKKDDIEQLFDRLEGQLSTKEPSTDHQTRFLEKLQSTQPVKETPVRKLNWWKPLAVAASLALVFMVSLTWNTNPDAKELADVSPEMEQTQQFFTQTIEKELFEINAQATPETQAVIDDAIKRLGDLEADYNNLKSDLAESGQDKRVIYAMINNFQNRIDLLEQVLEHIDAIKNLNELKASTL</sequence>
<evidence type="ECO:0008006" key="4">
    <source>
        <dbReference type="Google" id="ProtNLM"/>
    </source>
</evidence>
<gene>
    <name evidence="2" type="ORF">SAMN06265376_103143</name>
</gene>
<evidence type="ECO:0000313" key="2">
    <source>
        <dbReference type="EMBL" id="SNR81424.1"/>
    </source>
</evidence>
<reference evidence="2 3" key="1">
    <citation type="submission" date="2017-06" db="EMBL/GenBank/DDBJ databases">
        <authorList>
            <person name="Kim H.J."/>
            <person name="Triplett B.A."/>
        </authorList>
    </citation>
    <scope>NUCLEOTIDE SEQUENCE [LARGE SCALE GENOMIC DNA]</scope>
    <source>
        <strain evidence="2 3">DSM 25597</strain>
    </source>
</reference>
<dbReference type="OrthoDB" id="1143801at2"/>
<name>A0A238ZFG7_9FLAO</name>
<keyword evidence="1" id="KW-0175">Coiled coil</keyword>
<dbReference type="EMBL" id="FZNY01000003">
    <property type="protein sequence ID" value="SNR81424.1"/>
    <property type="molecule type" value="Genomic_DNA"/>
</dbReference>
<feature type="coiled-coil region" evidence="1">
    <location>
        <begin position="116"/>
        <end position="143"/>
    </location>
</feature>
<dbReference type="AlphaFoldDB" id="A0A238ZFG7"/>
<protein>
    <recommendedName>
        <fullName evidence="4">DUF4179 domain-containing protein</fullName>
    </recommendedName>
</protein>
<proteinExistence type="predicted"/>
<evidence type="ECO:0000256" key="1">
    <source>
        <dbReference type="SAM" id="Coils"/>
    </source>
</evidence>
<evidence type="ECO:0000313" key="3">
    <source>
        <dbReference type="Proteomes" id="UP000198379"/>
    </source>
</evidence>
<accession>A0A238ZFG7</accession>
<dbReference type="Proteomes" id="UP000198379">
    <property type="component" value="Unassembled WGS sequence"/>
</dbReference>
<organism evidence="2 3">
    <name type="scientific">Dokdonia pacifica</name>
    <dbReference type="NCBI Taxonomy" id="1627892"/>
    <lineage>
        <taxon>Bacteria</taxon>
        <taxon>Pseudomonadati</taxon>
        <taxon>Bacteroidota</taxon>
        <taxon>Flavobacteriia</taxon>
        <taxon>Flavobacteriales</taxon>
        <taxon>Flavobacteriaceae</taxon>
        <taxon>Dokdonia</taxon>
    </lineage>
</organism>
<keyword evidence="3" id="KW-1185">Reference proteome</keyword>